<feature type="transmembrane region" description="Helical" evidence="1">
    <location>
        <begin position="62"/>
        <end position="84"/>
    </location>
</feature>
<name>A0A067T0Q7_GALM3</name>
<dbReference type="STRING" id="685588.A0A067T0Q7"/>
<accession>A0A067T0Q7</accession>
<keyword evidence="1" id="KW-0812">Transmembrane</keyword>
<feature type="transmembrane region" description="Helical" evidence="1">
    <location>
        <begin position="90"/>
        <end position="112"/>
    </location>
</feature>
<sequence>MTPELPNPLTPLAFLDPTIANQLEVARYISAVTVGMYLWDLAINFPNDILLLTKHKIRLPTIIYYLSRFSSLSHVLTCFFFLVLPTEHCQVLGLLIGISWTTSQTLTASLFFMRVRAVYHHDKFIQGIFFFLWISVAVSALTVPIGLREAHIGPTMQCILTQVPSYTEASAWTLLVNDSAIFFAITYRILTFNIFEETFKARFKAFVGRGSIPHLSRSLLLGGQHYYLIALFGNILLLIVVIGSSFPPIYRGMTSIPVAAVTNLIACIVFRKVKFGYISQDGTTFANTTFIGGQIGHQRNRANLTLEYIAHGRFTWPT</sequence>
<dbReference type="HOGENOM" id="CLU_060549_3_0_1"/>
<reference evidence="3" key="1">
    <citation type="journal article" date="2014" name="Proc. Natl. Acad. Sci. U.S.A.">
        <title>Extensive sampling of basidiomycete genomes demonstrates inadequacy of the white-rot/brown-rot paradigm for wood decay fungi.</title>
        <authorList>
            <person name="Riley R."/>
            <person name="Salamov A.A."/>
            <person name="Brown D.W."/>
            <person name="Nagy L.G."/>
            <person name="Floudas D."/>
            <person name="Held B.W."/>
            <person name="Levasseur A."/>
            <person name="Lombard V."/>
            <person name="Morin E."/>
            <person name="Otillar R."/>
            <person name="Lindquist E.A."/>
            <person name="Sun H."/>
            <person name="LaButti K.M."/>
            <person name="Schmutz J."/>
            <person name="Jabbour D."/>
            <person name="Luo H."/>
            <person name="Baker S.E."/>
            <person name="Pisabarro A.G."/>
            <person name="Walton J.D."/>
            <person name="Blanchette R.A."/>
            <person name="Henrissat B."/>
            <person name="Martin F."/>
            <person name="Cullen D."/>
            <person name="Hibbett D.S."/>
            <person name="Grigoriev I.V."/>
        </authorList>
    </citation>
    <scope>NUCLEOTIDE SEQUENCE [LARGE SCALE GENOMIC DNA]</scope>
    <source>
        <strain evidence="3">CBS 339.88</strain>
    </source>
</reference>
<organism evidence="2 3">
    <name type="scientific">Galerina marginata (strain CBS 339.88)</name>
    <dbReference type="NCBI Taxonomy" id="685588"/>
    <lineage>
        <taxon>Eukaryota</taxon>
        <taxon>Fungi</taxon>
        <taxon>Dikarya</taxon>
        <taxon>Basidiomycota</taxon>
        <taxon>Agaricomycotina</taxon>
        <taxon>Agaricomycetes</taxon>
        <taxon>Agaricomycetidae</taxon>
        <taxon>Agaricales</taxon>
        <taxon>Agaricineae</taxon>
        <taxon>Strophariaceae</taxon>
        <taxon>Galerina</taxon>
    </lineage>
</organism>
<gene>
    <name evidence="2" type="ORF">GALMADRAFT_66943</name>
</gene>
<protein>
    <recommendedName>
        <fullName evidence="4">G-protein coupled receptors family 1 profile domain-containing protein</fullName>
    </recommendedName>
</protein>
<evidence type="ECO:0000313" key="2">
    <source>
        <dbReference type="EMBL" id="KDR76731.1"/>
    </source>
</evidence>
<evidence type="ECO:0008006" key="4">
    <source>
        <dbReference type="Google" id="ProtNLM"/>
    </source>
</evidence>
<feature type="transmembrane region" description="Helical" evidence="1">
    <location>
        <begin position="226"/>
        <end position="246"/>
    </location>
</feature>
<dbReference type="AlphaFoldDB" id="A0A067T0Q7"/>
<dbReference type="Proteomes" id="UP000027222">
    <property type="component" value="Unassembled WGS sequence"/>
</dbReference>
<keyword evidence="1" id="KW-1133">Transmembrane helix</keyword>
<keyword evidence="3" id="KW-1185">Reference proteome</keyword>
<proteinExistence type="predicted"/>
<keyword evidence="1" id="KW-0472">Membrane</keyword>
<evidence type="ECO:0000256" key="1">
    <source>
        <dbReference type="SAM" id="Phobius"/>
    </source>
</evidence>
<evidence type="ECO:0000313" key="3">
    <source>
        <dbReference type="Proteomes" id="UP000027222"/>
    </source>
</evidence>
<dbReference type="EMBL" id="KL142378">
    <property type="protein sequence ID" value="KDR76731.1"/>
    <property type="molecule type" value="Genomic_DNA"/>
</dbReference>
<feature type="transmembrane region" description="Helical" evidence="1">
    <location>
        <begin position="252"/>
        <end position="270"/>
    </location>
</feature>
<dbReference type="OrthoDB" id="3038990at2759"/>
<feature type="transmembrane region" description="Helical" evidence="1">
    <location>
        <begin position="124"/>
        <end position="147"/>
    </location>
</feature>